<evidence type="ECO:0000256" key="4">
    <source>
        <dbReference type="ARBA" id="ARBA00023315"/>
    </source>
</evidence>
<dbReference type="GO" id="GO:0008899">
    <property type="term" value="F:homoserine O-succinyltransferase activity"/>
    <property type="evidence" value="ECO:0007669"/>
    <property type="project" value="UniProtKB-UniRule"/>
</dbReference>
<feature type="active site" evidence="5">
    <location>
        <position position="237"/>
    </location>
</feature>
<keyword evidence="2 5" id="KW-0028">Amino-acid biosynthesis</keyword>
<dbReference type="PATRIC" id="fig|1401328.3.peg.561"/>
<accession>V9TWU3</accession>
<keyword evidence="4 5" id="KW-0012">Acyltransferase</keyword>
<gene>
    <name evidence="7" type="primary">metA</name>
    <name evidence="5" type="synonym">metAA</name>
    <name evidence="7" type="ORF">P856_568</name>
</gene>
<dbReference type="Pfam" id="PF04204">
    <property type="entry name" value="HTS"/>
    <property type="match status" value="1"/>
</dbReference>
<dbReference type="InterPro" id="IPR029062">
    <property type="entry name" value="Class_I_gatase-like"/>
</dbReference>
<dbReference type="RefSeq" id="WP_025300659.1">
    <property type="nucleotide sequence ID" value="NZ_CP006745.1"/>
</dbReference>
<evidence type="ECO:0000313" key="7">
    <source>
        <dbReference type="EMBL" id="AHC73780.1"/>
    </source>
</evidence>
<dbReference type="OrthoDB" id="9772423at2"/>
<dbReference type="GO" id="GO:0004414">
    <property type="term" value="F:homoserine O-acetyltransferase activity"/>
    <property type="evidence" value="ECO:0007669"/>
    <property type="project" value="UniProtKB-EC"/>
</dbReference>
<dbReference type="CDD" id="cd03131">
    <property type="entry name" value="GATase1_HTS"/>
    <property type="match status" value="1"/>
</dbReference>
<feature type="binding site" evidence="5">
    <location>
        <position position="249"/>
    </location>
    <ligand>
        <name>substrate</name>
    </ligand>
</feature>
<comment type="pathway">
    <text evidence="5">Amino-acid biosynthesis; L-methionine biosynthesis via de novo pathway; O-acetyl-L-homoserine from L-homoserine: step 1/1.</text>
</comment>
<keyword evidence="5" id="KW-0486">Methionine biosynthesis</keyword>
<evidence type="ECO:0000256" key="5">
    <source>
        <dbReference type="HAMAP-Rule" id="MF_00295"/>
    </source>
</evidence>
<dbReference type="EC" id="2.3.1.31" evidence="5"/>
<comment type="catalytic activity">
    <reaction evidence="5">
        <text>L-homoserine + acetyl-CoA = O-acetyl-L-homoserine + CoA</text>
        <dbReference type="Rhea" id="RHEA:13701"/>
        <dbReference type="ChEBI" id="CHEBI:57287"/>
        <dbReference type="ChEBI" id="CHEBI:57288"/>
        <dbReference type="ChEBI" id="CHEBI:57476"/>
        <dbReference type="ChEBI" id="CHEBI:57716"/>
        <dbReference type="EC" id="2.3.1.31"/>
    </reaction>
</comment>
<dbReference type="Proteomes" id="UP000018700">
    <property type="component" value="Chromosome"/>
</dbReference>
<feature type="active site" description="Acyl-thioester intermediate" evidence="5 6">
    <location>
        <position position="142"/>
    </location>
</feature>
<name>V9TWU3_9PROT</name>
<comment type="subcellular location">
    <subcellularLocation>
        <location evidence="5">Cytoplasm</location>
    </subcellularLocation>
</comment>
<dbReference type="PANTHER" id="PTHR20919">
    <property type="entry name" value="HOMOSERINE O-SUCCINYLTRANSFERASE"/>
    <property type="match status" value="1"/>
</dbReference>
<proteinExistence type="inferred from homology"/>
<dbReference type="PIRSF" id="PIRSF000450">
    <property type="entry name" value="H_ser_succinyltr"/>
    <property type="match status" value="1"/>
</dbReference>
<dbReference type="NCBIfam" id="TIGR01001">
    <property type="entry name" value="metA"/>
    <property type="match status" value="1"/>
</dbReference>
<dbReference type="AlphaFoldDB" id="V9TWU3"/>
<dbReference type="InterPro" id="IPR033752">
    <property type="entry name" value="MetA_family"/>
</dbReference>
<feature type="active site" description="Proton acceptor" evidence="5">
    <location>
        <position position="235"/>
    </location>
</feature>
<protein>
    <recommendedName>
        <fullName evidence="5">Homoserine O-acetyltransferase</fullName>
        <shortName evidence="5">HAT</shortName>
        <ecNumber evidence="5">2.3.1.31</ecNumber>
    </recommendedName>
    <alternativeName>
        <fullName evidence="5">Homoserine transacetylase</fullName>
        <shortName evidence="5">HTA</shortName>
    </alternativeName>
</protein>
<dbReference type="eggNOG" id="COG1897">
    <property type="taxonomic scope" value="Bacteria"/>
</dbReference>
<dbReference type="HAMAP" id="MF_00295">
    <property type="entry name" value="MetA_acyltransf"/>
    <property type="match status" value="1"/>
</dbReference>
<comment type="caution">
    <text evidence="5">Lacks conserved residue(s) required for the propagation of feature annotation.</text>
</comment>
<dbReference type="PANTHER" id="PTHR20919:SF0">
    <property type="entry name" value="HOMOSERINE O-SUCCINYLTRANSFERASE"/>
    <property type="match status" value="1"/>
</dbReference>
<evidence type="ECO:0000256" key="3">
    <source>
        <dbReference type="ARBA" id="ARBA00022679"/>
    </source>
</evidence>
<feature type="site" description="Important for substrate specificity" evidence="5">
    <location>
        <position position="192"/>
    </location>
</feature>
<evidence type="ECO:0000256" key="1">
    <source>
        <dbReference type="ARBA" id="ARBA00022490"/>
    </source>
</evidence>
<evidence type="ECO:0000256" key="6">
    <source>
        <dbReference type="PIRSR" id="PIRSR000450-1"/>
    </source>
</evidence>
<feature type="binding site" evidence="5">
    <location>
        <position position="192"/>
    </location>
    <ligand>
        <name>substrate</name>
    </ligand>
</feature>
<dbReference type="InterPro" id="IPR005697">
    <property type="entry name" value="HST_MetA"/>
</dbReference>
<evidence type="ECO:0000313" key="8">
    <source>
        <dbReference type="Proteomes" id="UP000018700"/>
    </source>
</evidence>
<feature type="binding site" evidence="5">
    <location>
        <position position="163"/>
    </location>
    <ligand>
        <name>substrate</name>
    </ligand>
</feature>
<dbReference type="HOGENOM" id="CLU_057851_0_1_5"/>
<dbReference type="KEGG" id="efk:P856_568"/>
<keyword evidence="3 5" id="KW-0808">Transferase</keyword>
<comment type="function">
    <text evidence="5">Transfers an acetyl group from acetyl-CoA to L-homoserine, forming acetyl-L-homoserine.</text>
</comment>
<dbReference type="Gene3D" id="3.40.50.880">
    <property type="match status" value="1"/>
</dbReference>
<dbReference type="UniPathway" id="UPA00051">
    <property type="reaction ID" value="UER00074"/>
</dbReference>
<dbReference type="EMBL" id="CP006745">
    <property type="protein sequence ID" value="AHC73780.1"/>
    <property type="molecule type" value="Genomic_DNA"/>
</dbReference>
<sequence>MPIKISRNLPARTQLEAEGVIVIDESTAVRQSLRPIKIGLLNLMPNKIRTETQFARLLGATPLQVNLTLVKITNHISRNTSNKHIVSFYRNWEDIRNQQFDGFIITGAPIERLKYEEVTYWEEMCHIFDWTQTNVHGCINICWGAQAALYHFYRMQKYDLSKKAFGVFRNYALDQTSQYLLGFPDNFVIPTSRWTEVRAEDIPVNSGIKTLMVSKDTGLCLLDDPQHKSLHMFNHIEYDLFSLSEEYFRDLERGESTEMPHDYFPNNDTSLPPKNRWHNEAKLLFCNWLNDIYQTTPFDLKEGE</sequence>
<reference evidence="7 8" key="1">
    <citation type="journal article" date="2013" name="PLoS ONE">
        <title>Bacterial endosymbiosis in a chordate host: long-term co-evolution and conservation of secondary metabolism.</title>
        <authorList>
            <person name="Kwan J.C."/>
            <person name="Schmidt E.W."/>
        </authorList>
    </citation>
    <scope>NUCLEOTIDE SEQUENCE [LARGE SCALE GENOMIC DNA]</scope>
    <source>
        <strain evidence="8">faulkneri L5</strain>
    </source>
</reference>
<feature type="site" description="Important for acyl-CoA specificity" evidence="5">
    <location>
        <position position="111"/>
    </location>
</feature>
<evidence type="ECO:0000256" key="2">
    <source>
        <dbReference type="ARBA" id="ARBA00022605"/>
    </source>
</evidence>
<dbReference type="STRING" id="1401328.P856_568"/>
<dbReference type="GO" id="GO:0005737">
    <property type="term" value="C:cytoplasm"/>
    <property type="evidence" value="ECO:0007669"/>
    <property type="project" value="UniProtKB-SubCell"/>
</dbReference>
<dbReference type="GO" id="GO:0019281">
    <property type="term" value="P:L-methionine biosynthetic process from homoserine via O-succinyl-L-homoserine and cystathionine"/>
    <property type="evidence" value="ECO:0007669"/>
    <property type="project" value="InterPro"/>
</dbReference>
<comment type="similarity">
    <text evidence="5">Belongs to the MetA family.</text>
</comment>
<keyword evidence="8" id="KW-1185">Reference proteome</keyword>
<organism evidence="7 8">
    <name type="scientific">Candidatus Endolissoclinum faulkneri L5</name>
    <dbReference type="NCBI Taxonomy" id="1401328"/>
    <lineage>
        <taxon>Bacteria</taxon>
        <taxon>Pseudomonadati</taxon>
        <taxon>Pseudomonadota</taxon>
        <taxon>Alphaproteobacteria</taxon>
        <taxon>Rhodospirillales</taxon>
        <taxon>Rhodospirillaceae</taxon>
        <taxon>Candidatus Endolissoclinum</taxon>
    </lineage>
</organism>
<keyword evidence="1 5" id="KW-0963">Cytoplasm</keyword>
<dbReference type="SUPFAM" id="SSF52317">
    <property type="entry name" value="Class I glutamine amidotransferase-like"/>
    <property type="match status" value="1"/>
</dbReference>